<evidence type="ECO:0000313" key="13">
    <source>
        <dbReference type="EMBL" id="OGY90094.1"/>
    </source>
</evidence>
<dbReference type="GO" id="GO:0006271">
    <property type="term" value="P:DNA strand elongation involved in DNA replication"/>
    <property type="evidence" value="ECO:0007669"/>
    <property type="project" value="TreeGrafter"/>
</dbReference>
<evidence type="ECO:0000259" key="10">
    <source>
        <dbReference type="Pfam" id="PF00712"/>
    </source>
</evidence>
<keyword evidence="6 9" id="KW-0235">DNA replication</keyword>
<dbReference type="AlphaFoldDB" id="A0A1G2BLN3"/>
<organism evidence="13 14">
    <name type="scientific">Candidatus Komeilibacteria bacterium RIFCSPHIGHO2_01_FULL_52_14</name>
    <dbReference type="NCBI Taxonomy" id="1798549"/>
    <lineage>
        <taxon>Bacteria</taxon>
        <taxon>Candidatus Komeiliibacteriota</taxon>
    </lineage>
</organism>
<keyword evidence="8" id="KW-0238">DNA-binding</keyword>
<feature type="domain" description="DNA polymerase III beta sliding clamp C-terminal" evidence="12">
    <location>
        <begin position="245"/>
        <end position="367"/>
    </location>
</feature>
<dbReference type="Pfam" id="PF02767">
    <property type="entry name" value="DNA_pol3_beta_2"/>
    <property type="match status" value="1"/>
</dbReference>
<proteinExistence type="inferred from homology"/>
<dbReference type="InterPro" id="IPR022637">
    <property type="entry name" value="DNA_polIII_beta_cen"/>
</dbReference>
<dbReference type="PANTHER" id="PTHR30478">
    <property type="entry name" value="DNA POLYMERASE III SUBUNIT BETA"/>
    <property type="match status" value="1"/>
</dbReference>
<reference evidence="13 14" key="1">
    <citation type="journal article" date="2016" name="Nat. Commun.">
        <title>Thousands of microbial genomes shed light on interconnected biogeochemical processes in an aquifer system.</title>
        <authorList>
            <person name="Anantharaman K."/>
            <person name="Brown C.T."/>
            <person name="Hug L.A."/>
            <person name="Sharon I."/>
            <person name="Castelle C.J."/>
            <person name="Probst A.J."/>
            <person name="Thomas B.C."/>
            <person name="Singh A."/>
            <person name="Wilkins M.J."/>
            <person name="Karaoz U."/>
            <person name="Brodie E.L."/>
            <person name="Williams K.H."/>
            <person name="Hubbard S.S."/>
            <person name="Banfield J.F."/>
        </authorList>
    </citation>
    <scope>NUCLEOTIDE SEQUENCE [LARGE SCALE GENOMIC DNA]</scope>
</reference>
<gene>
    <name evidence="13" type="ORF">A2677_00560</name>
</gene>
<dbReference type="Pfam" id="PF02768">
    <property type="entry name" value="DNA_pol3_beta_3"/>
    <property type="match status" value="1"/>
</dbReference>
<dbReference type="CDD" id="cd00140">
    <property type="entry name" value="beta_clamp"/>
    <property type="match status" value="1"/>
</dbReference>
<evidence type="ECO:0000256" key="7">
    <source>
        <dbReference type="ARBA" id="ARBA00022932"/>
    </source>
</evidence>
<accession>A0A1G2BLN3</accession>
<dbReference type="Proteomes" id="UP000177817">
    <property type="component" value="Unassembled WGS sequence"/>
</dbReference>
<evidence type="ECO:0000259" key="12">
    <source>
        <dbReference type="Pfam" id="PF02768"/>
    </source>
</evidence>
<evidence type="ECO:0000256" key="6">
    <source>
        <dbReference type="ARBA" id="ARBA00022705"/>
    </source>
</evidence>
<dbReference type="GO" id="GO:0003677">
    <property type="term" value="F:DNA binding"/>
    <property type="evidence" value="ECO:0007669"/>
    <property type="project" value="UniProtKB-UniRule"/>
</dbReference>
<keyword evidence="7 9" id="KW-0239">DNA-directed DNA polymerase</keyword>
<dbReference type="Pfam" id="PF00712">
    <property type="entry name" value="DNA_pol3_beta"/>
    <property type="match status" value="1"/>
</dbReference>
<name>A0A1G2BLN3_9BACT</name>
<evidence type="ECO:0000256" key="2">
    <source>
        <dbReference type="ARBA" id="ARBA00010752"/>
    </source>
</evidence>
<dbReference type="InterPro" id="IPR022634">
    <property type="entry name" value="DNA_polIII_beta_N"/>
</dbReference>
<dbReference type="GO" id="GO:0009360">
    <property type="term" value="C:DNA polymerase III complex"/>
    <property type="evidence" value="ECO:0007669"/>
    <property type="project" value="InterPro"/>
</dbReference>
<keyword evidence="4 9" id="KW-0808">Transferase</keyword>
<evidence type="ECO:0000256" key="5">
    <source>
        <dbReference type="ARBA" id="ARBA00022695"/>
    </source>
</evidence>
<evidence type="ECO:0000256" key="3">
    <source>
        <dbReference type="ARBA" id="ARBA00022490"/>
    </source>
</evidence>
<dbReference type="SUPFAM" id="SSF55979">
    <property type="entry name" value="DNA clamp"/>
    <property type="match status" value="3"/>
</dbReference>
<evidence type="ECO:0000256" key="1">
    <source>
        <dbReference type="ARBA" id="ARBA00004496"/>
    </source>
</evidence>
<sequence>MKFTCTQENLSKGLTIAARFSDRNINLPILNNVLLRAKKEGVIFTATNLELAITTVVRGKIETPGEFTVASRLLAEFVNSLKKEIITVSLEEKTLTITGENHQTTLRGIDATDFPVIPTIDSKTAFTIPGDVLRHALSQVLFAAGTDESRPEITGVFLRVENSTCTLASTDSYRLAQKKIAVKQAPKEDREVIIPAKTLAEVVRIAEIEEPKEVSIAINENQIKFTVGDTEITSRIIAGEYPDYKQIIPASFKNEVAFAANDMVRAIKTTSLFCKQGINDIRLSLEKRFTDIAVTAENSTLGKNTSNVPSLSKQQEFDIVFNYKFFLDGLQHLMGEQAVLKTNDPASPALLSSPSEKDFLYIIMPIRQ</sequence>
<feature type="domain" description="DNA polymerase III beta sliding clamp N-terminal" evidence="10">
    <location>
        <begin position="1"/>
        <end position="118"/>
    </location>
</feature>
<dbReference type="PANTHER" id="PTHR30478:SF0">
    <property type="entry name" value="BETA SLIDING CLAMP"/>
    <property type="match status" value="1"/>
</dbReference>
<dbReference type="InterPro" id="IPR046938">
    <property type="entry name" value="DNA_clamp_sf"/>
</dbReference>
<protein>
    <recommendedName>
        <fullName evidence="9">Beta sliding clamp</fullName>
    </recommendedName>
</protein>
<comment type="function">
    <text evidence="9">Confers DNA tethering and processivity to DNA polymerases and other proteins. Acts as a clamp, forming a ring around DNA (a reaction catalyzed by the clamp-loading complex) which diffuses in an ATP-independent manner freely and bidirectionally along dsDNA. Initially characterized for its ability to contact the catalytic subunit of DNA polymerase III (Pol III), a complex, multichain enzyme responsible for most of the replicative synthesis in bacteria; Pol III exhibits 3'-5' exonuclease proofreading activity. The beta chain is required for initiation of replication as well as for processivity of DNA replication.</text>
</comment>
<dbReference type="SMART" id="SM00480">
    <property type="entry name" value="POL3Bc"/>
    <property type="match status" value="1"/>
</dbReference>
<keyword evidence="3 9" id="KW-0963">Cytoplasm</keyword>
<evidence type="ECO:0000259" key="11">
    <source>
        <dbReference type="Pfam" id="PF02767"/>
    </source>
</evidence>
<comment type="subcellular location">
    <subcellularLocation>
        <location evidence="1 9">Cytoplasm</location>
    </subcellularLocation>
</comment>
<evidence type="ECO:0000313" key="14">
    <source>
        <dbReference type="Proteomes" id="UP000177817"/>
    </source>
</evidence>
<comment type="caution">
    <text evidence="13">The sequence shown here is derived from an EMBL/GenBank/DDBJ whole genome shotgun (WGS) entry which is preliminary data.</text>
</comment>
<dbReference type="GO" id="GO:0003887">
    <property type="term" value="F:DNA-directed DNA polymerase activity"/>
    <property type="evidence" value="ECO:0007669"/>
    <property type="project" value="UniProtKB-UniRule"/>
</dbReference>
<comment type="subunit">
    <text evidence="9">Forms a ring-shaped head-to-tail homodimer around DNA.</text>
</comment>
<dbReference type="PIRSF" id="PIRSF000804">
    <property type="entry name" value="DNA_pol_III_b"/>
    <property type="match status" value="1"/>
</dbReference>
<evidence type="ECO:0000256" key="9">
    <source>
        <dbReference type="PIRNR" id="PIRNR000804"/>
    </source>
</evidence>
<dbReference type="EMBL" id="MHKK01000017">
    <property type="protein sequence ID" value="OGY90094.1"/>
    <property type="molecule type" value="Genomic_DNA"/>
</dbReference>
<dbReference type="Gene3D" id="3.10.150.10">
    <property type="entry name" value="DNA Polymerase III, subunit A, domain 2"/>
    <property type="match status" value="1"/>
</dbReference>
<evidence type="ECO:0000256" key="8">
    <source>
        <dbReference type="ARBA" id="ARBA00023125"/>
    </source>
</evidence>
<dbReference type="InterPro" id="IPR022635">
    <property type="entry name" value="DNA_polIII_beta_C"/>
</dbReference>
<dbReference type="GO" id="GO:0008408">
    <property type="term" value="F:3'-5' exonuclease activity"/>
    <property type="evidence" value="ECO:0007669"/>
    <property type="project" value="InterPro"/>
</dbReference>
<dbReference type="InterPro" id="IPR001001">
    <property type="entry name" value="DNA_polIII_beta"/>
</dbReference>
<dbReference type="GO" id="GO:0005737">
    <property type="term" value="C:cytoplasm"/>
    <property type="evidence" value="ECO:0007669"/>
    <property type="project" value="UniProtKB-SubCell"/>
</dbReference>
<dbReference type="Gene3D" id="3.70.10.10">
    <property type="match status" value="1"/>
</dbReference>
<feature type="domain" description="DNA polymerase III beta sliding clamp central" evidence="11">
    <location>
        <begin position="127"/>
        <end position="243"/>
    </location>
</feature>
<dbReference type="NCBIfam" id="TIGR00663">
    <property type="entry name" value="dnan"/>
    <property type="match status" value="1"/>
</dbReference>
<keyword evidence="5 9" id="KW-0548">Nucleotidyltransferase</keyword>
<comment type="similarity">
    <text evidence="2 9">Belongs to the beta sliding clamp family.</text>
</comment>
<evidence type="ECO:0000256" key="4">
    <source>
        <dbReference type="ARBA" id="ARBA00022679"/>
    </source>
</evidence>